<dbReference type="STRING" id="234267.Acid_5035"/>
<gene>
    <name evidence="1" type="ordered locus">Acid_5035</name>
</gene>
<sequence>MEHNGGNRVFSCDFLRYVDAGLTIILFSNTSDMPAPDYSHPLARVALGLDYALPPKTIFSARLAAYAGTYALPSGTIITVTPANAGIALATTDQEAWGLLQSSGRGPAGDLVKKLNERTAAVLEAGAKGDFAPLKAAFGSNAPAGFEQRQAQMWKRQQDENGKLQSVRALGTSPDGPGLATTAELTFEHGKMYIQYMWSPEGELAGMLISDQLSPNRYSPESGSDFVSFTLPGPRVKRVKFTLDASGAPKELLLGPVSARKVQ</sequence>
<reference evidence="1" key="1">
    <citation type="submission" date="2006-10" db="EMBL/GenBank/DDBJ databases">
        <title>Complete sequence of Solibacter usitatus Ellin6076.</title>
        <authorList>
            <consortium name="US DOE Joint Genome Institute"/>
            <person name="Copeland A."/>
            <person name="Lucas S."/>
            <person name="Lapidus A."/>
            <person name="Barry K."/>
            <person name="Detter J.C."/>
            <person name="Glavina del Rio T."/>
            <person name="Hammon N."/>
            <person name="Israni S."/>
            <person name="Dalin E."/>
            <person name="Tice H."/>
            <person name="Pitluck S."/>
            <person name="Thompson L.S."/>
            <person name="Brettin T."/>
            <person name="Bruce D."/>
            <person name="Han C."/>
            <person name="Tapia R."/>
            <person name="Gilna P."/>
            <person name="Schmutz J."/>
            <person name="Larimer F."/>
            <person name="Land M."/>
            <person name="Hauser L."/>
            <person name="Kyrpides N."/>
            <person name="Mikhailova N."/>
            <person name="Janssen P.H."/>
            <person name="Kuske C.R."/>
            <person name="Richardson P."/>
        </authorList>
    </citation>
    <scope>NUCLEOTIDE SEQUENCE</scope>
    <source>
        <strain evidence="1">Ellin6076</strain>
    </source>
</reference>
<accession>Q01WH5</accession>
<dbReference type="AlphaFoldDB" id="Q01WH5"/>
<name>Q01WH5_SOLUE</name>
<dbReference type="KEGG" id="sus:Acid_5035"/>
<dbReference type="HOGENOM" id="CLU_1057272_0_0_0"/>
<organism evidence="1">
    <name type="scientific">Solibacter usitatus (strain Ellin6076)</name>
    <dbReference type="NCBI Taxonomy" id="234267"/>
    <lineage>
        <taxon>Bacteria</taxon>
        <taxon>Pseudomonadati</taxon>
        <taxon>Acidobacteriota</taxon>
        <taxon>Terriglobia</taxon>
        <taxon>Bryobacterales</taxon>
        <taxon>Solibacteraceae</taxon>
        <taxon>Candidatus Solibacter</taxon>
    </lineage>
</organism>
<proteinExistence type="predicted"/>
<protein>
    <submittedName>
        <fullName evidence="1">Uncharacterized protein</fullName>
    </submittedName>
</protein>
<dbReference type="InParanoid" id="Q01WH5"/>
<evidence type="ECO:0000313" key="1">
    <source>
        <dbReference type="EMBL" id="ABJ85990.1"/>
    </source>
</evidence>
<dbReference type="EMBL" id="CP000473">
    <property type="protein sequence ID" value="ABJ85990.1"/>
    <property type="molecule type" value="Genomic_DNA"/>
</dbReference>